<dbReference type="STRING" id="1163745.HCD_07450"/>
<dbReference type="AlphaFoldDB" id="I0EU62"/>
<proteinExistence type="predicted"/>
<dbReference type="KEGG" id="hcm:HCD_07450"/>
<dbReference type="EMBL" id="CP003481">
    <property type="protein sequence ID" value="AFI06481.1"/>
    <property type="molecule type" value="Genomic_DNA"/>
</dbReference>
<dbReference type="OrthoDB" id="5329799at2"/>
<evidence type="ECO:0000313" key="3">
    <source>
        <dbReference type="Proteomes" id="UP000005013"/>
    </source>
</evidence>
<evidence type="ECO:0000313" key="2">
    <source>
        <dbReference type="EMBL" id="AFI06481.1"/>
    </source>
</evidence>
<dbReference type="Proteomes" id="UP000005013">
    <property type="component" value="Chromosome"/>
</dbReference>
<evidence type="ECO:0000256" key="1">
    <source>
        <dbReference type="SAM" id="Coils"/>
    </source>
</evidence>
<dbReference type="PATRIC" id="fig|1163745.3.peg.1570"/>
<dbReference type="RefSeq" id="WP_014659962.1">
    <property type="nucleotide sequence ID" value="NC_017735.1"/>
</dbReference>
<organism evidence="2 3">
    <name type="scientific">Helicobacter cetorum (strain ATCC BAA-540 / CCUG 52418 / MIT 99-5656)</name>
    <dbReference type="NCBI Taxonomy" id="1163745"/>
    <lineage>
        <taxon>Bacteria</taxon>
        <taxon>Pseudomonadati</taxon>
        <taxon>Campylobacterota</taxon>
        <taxon>Epsilonproteobacteria</taxon>
        <taxon>Campylobacterales</taxon>
        <taxon>Helicobacteraceae</taxon>
        <taxon>Helicobacter</taxon>
    </lineage>
</organism>
<keyword evidence="1" id="KW-0175">Coiled coil</keyword>
<keyword evidence="3" id="KW-1185">Reference proteome</keyword>
<feature type="coiled-coil region" evidence="1">
    <location>
        <begin position="7"/>
        <end position="48"/>
    </location>
</feature>
<gene>
    <name evidence="2" type="ordered locus">HCD_07450</name>
</gene>
<sequence>MEALNLLNKLNVKVDELLEKVKKQEEELETLRQNNAVLNTQNEEKEIQIAILYDELSAKDKGLSELYDKIAKLVP</sequence>
<reference evidence="2 3" key="1">
    <citation type="journal article" date="2013" name="PLoS ONE">
        <title>Sequence Divergence and Conservation in Genomes ofHelicobacter cetorum Strains from a Dolphin and a Whale.</title>
        <authorList>
            <person name="Kersulyte D."/>
            <person name="Rossi M."/>
            <person name="Berg D.E."/>
        </authorList>
    </citation>
    <scope>NUCLEOTIDE SEQUENCE [LARGE SCALE GENOMIC DNA]</scope>
    <source>
        <strain evidence="2 3">MIT 99-5656</strain>
    </source>
</reference>
<protein>
    <recommendedName>
        <fullName evidence="4">DUF904 domain-containing protein</fullName>
    </recommendedName>
</protein>
<dbReference type="HOGENOM" id="CLU_180687_1_1_7"/>
<name>I0EU62_HELCM</name>
<accession>I0EU62</accession>
<evidence type="ECO:0008006" key="4">
    <source>
        <dbReference type="Google" id="ProtNLM"/>
    </source>
</evidence>